<reference evidence="2 3" key="1">
    <citation type="journal article" date="2016" name="Int. J. Syst. Evol. Microbiol.">
        <title>Polaribacter haliotis sp. nov., isolated from the gut of abalone Haliotis discus hannai.</title>
        <authorList>
            <person name="Kim Y.O."/>
            <person name="Park I.S."/>
            <person name="Park S."/>
            <person name="Nam B.H."/>
            <person name="Park J.M."/>
            <person name="Kim D.G."/>
            <person name="Yoon J.H."/>
        </authorList>
    </citation>
    <scope>NUCLEOTIDE SEQUENCE [LARGE SCALE GENOMIC DNA]</scope>
    <source>
        <strain evidence="2 3">KCTC 52418</strain>
    </source>
</reference>
<dbReference type="AlphaFoldDB" id="A0A7L8AI28"/>
<organism evidence="2 3">
    <name type="scientific">Polaribacter haliotis</name>
    <dbReference type="NCBI Taxonomy" id="1888915"/>
    <lineage>
        <taxon>Bacteria</taxon>
        <taxon>Pseudomonadati</taxon>
        <taxon>Bacteroidota</taxon>
        <taxon>Flavobacteriia</taxon>
        <taxon>Flavobacteriales</taxon>
        <taxon>Flavobacteriaceae</taxon>
    </lineage>
</organism>
<dbReference type="KEGG" id="phal:H9I45_04035"/>
<evidence type="ECO:0000313" key="2">
    <source>
        <dbReference type="EMBL" id="QOD61627.1"/>
    </source>
</evidence>
<dbReference type="RefSeq" id="WP_088355154.1">
    <property type="nucleotide sequence ID" value="NZ_CP061813.1"/>
</dbReference>
<evidence type="ECO:0000256" key="1">
    <source>
        <dbReference type="SAM" id="SignalP"/>
    </source>
</evidence>
<evidence type="ECO:0008006" key="4">
    <source>
        <dbReference type="Google" id="ProtNLM"/>
    </source>
</evidence>
<dbReference type="EMBL" id="CP061813">
    <property type="protein sequence ID" value="QOD61627.1"/>
    <property type="molecule type" value="Genomic_DNA"/>
</dbReference>
<name>A0A7L8AI28_9FLAO</name>
<protein>
    <recommendedName>
        <fullName evidence="4">Outer membrane protein beta-barrel domain-containing protein</fullName>
    </recommendedName>
</protein>
<accession>A0A7L8AI28</accession>
<dbReference type="OrthoDB" id="1198767at2"/>
<evidence type="ECO:0000313" key="3">
    <source>
        <dbReference type="Proteomes" id="UP000516764"/>
    </source>
</evidence>
<keyword evidence="3" id="KW-1185">Reference proteome</keyword>
<sequence>MKNIGFIIVLILTLNSCASILNSSTTKVKISADKKSKIIFKNDTISIYKKQTAIKAERSKKPLKITVIKDSLQKDFYIKSKLSSTLLLNVYNYGAGLIVDLFSSKRFRYPSNLHFVTDSLSNNIVLSNKKITVLTKNTFFIYTYPIQLFDFFSIPMTTLGTEYFVKNNFSLSAEYGINYPKTKLRRHNITYLDEKAFTYRFETKWYNSINLTRNVHLNEYLGFEFREIRSQYNDYIDYTDKNTNQNNFIRDDFATKKRVTIFNLKYGILIPIGKQFYFDFYTGLGIRIKKFNHLNLEFDKTIHNLYDDDFPTFYFREFKNYNKKAFLNLSLGCKFGINF</sequence>
<feature type="chain" id="PRO_5032971085" description="Outer membrane protein beta-barrel domain-containing protein" evidence="1">
    <location>
        <begin position="19"/>
        <end position="339"/>
    </location>
</feature>
<gene>
    <name evidence="2" type="ORF">H9I45_04035</name>
</gene>
<feature type="signal peptide" evidence="1">
    <location>
        <begin position="1"/>
        <end position="18"/>
    </location>
</feature>
<keyword evidence="1" id="KW-0732">Signal</keyword>
<proteinExistence type="predicted"/>
<dbReference type="Proteomes" id="UP000516764">
    <property type="component" value="Chromosome"/>
</dbReference>